<evidence type="ECO:0000256" key="2">
    <source>
        <dbReference type="SAM" id="SignalP"/>
    </source>
</evidence>
<dbReference type="InterPro" id="IPR038081">
    <property type="entry name" value="CalX-like_sf"/>
</dbReference>
<dbReference type="Proteomes" id="UP000619260">
    <property type="component" value="Unassembled WGS sequence"/>
</dbReference>
<dbReference type="Gene3D" id="3.40.50.1820">
    <property type="entry name" value="alpha/beta hydrolase"/>
    <property type="match status" value="1"/>
</dbReference>
<gene>
    <name evidence="3" type="ORF">Val02_21960</name>
</gene>
<reference evidence="3" key="1">
    <citation type="submission" date="2021-01" db="EMBL/GenBank/DDBJ databases">
        <title>Whole genome shotgun sequence of Virgisporangium aliadipatigenens NBRC 105644.</title>
        <authorList>
            <person name="Komaki H."/>
            <person name="Tamura T."/>
        </authorList>
    </citation>
    <scope>NUCLEOTIDE SEQUENCE</scope>
    <source>
        <strain evidence="3">NBRC 105644</strain>
    </source>
</reference>
<sequence>MRIRFPLVAAALLLGFLVVGPGGSAAEAREQPPPVNDPGRPGPYRTTTGAYELPPVAVPDLFDPVDFGAVVVAPVDAPGPLPVVLLLHGHYPSCSRGPGPTDGSFAWPCLDGYRPTLSSRGFLPVQELLAAQGFLTVSITANAVDAQDWEPADGGARARSSLVRQHLARLAGWAAGEGDVPQVLRAVPPADLSRVVLVGHSRGGDGVSRAAMDTLHPSPEPDAQVLPVRWRIRGIALIGPTSFGHNPVEEVPSMSLLPGCDGDAARLEGQVYVDGTRGVGRGVALHSAVHLAGANHNWFNTEWTPGLTQNTAWDDFTSATPDRLCTPGTAPERLTAAEQRAAGATYLAAAARLFGLGDDSVLPLLDGSGARAPSAGRAVVRAHALGGNRVPLVTPDPSVTTTGARVCLLSHPDPAVGCALPEGSPHANAVFGMRATPGRHGAAMRWGDAGAAATFRPARPVSLAGAREVALRVVVPPNSTGTHLEVAVTAPSGRREVLGQVRLDGLPGTANTYSAWAQEVRLPLRTVREVAVLSVVPTKGSGSAWLLDAWGWSPGTADAPTTDEVRVDLGSSTVDEGDDGTRALRVPATVSGTGTGQVWLSVRGRNGPEHSALVPVAPGTNELELPLTVTGDRRYGPDREYTVQAWAARDAVIGAYRATVTVRNDDPPPAIGIAAVADDVTEGAALSWRITLSEPLDDDLDLFVSGVPTNDGPELSTVDVDPGWLAGTGNAPLPERPLARLLGYRLVVPAGTVSVDLTVPTVRDDVAEPAERLRLSVNAGDRWLGPVTATVRDQPAR</sequence>
<keyword evidence="4" id="KW-1185">Reference proteome</keyword>
<comment type="caution">
    <text evidence="3">The sequence shown here is derived from an EMBL/GenBank/DDBJ whole genome shotgun (WGS) entry which is preliminary data.</text>
</comment>
<dbReference type="EMBL" id="BOPF01000007">
    <property type="protein sequence ID" value="GIJ45310.1"/>
    <property type="molecule type" value="Genomic_DNA"/>
</dbReference>
<dbReference type="AlphaFoldDB" id="A0A8J4DNV9"/>
<dbReference type="SUPFAM" id="SSF141072">
    <property type="entry name" value="CalX-like"/>
    <property type="match status" value="1"/>
</dbReference>
<dbReference type="InterPro" id="IPR029058">
    <property type="entry name" value="AB_hydrolase_fold"/>
</dbReference>
<evidence type="ECO:0008006" key="5">
    <source>
        <dbReference type="Google" id="ProtNLM"/>
    </source>
</evidence>
<dbReference type="RefSeq" id="WP_203898872.1">
    <property type="nucleotide sequence ID" value="NZ_BOPF01000007.1"/>
</dbReference>
<accession>A0A8J4DNV9</accession>
<feature type="chain" id="PRO_5035236351" description="Secreted protein" evidence="2">
    <location>
        <begin position="26"/>
        <end position="797"/>
    </location>
</feature>
<evidence type="ECO:0000313" key="3">
    <source>
        <dbReference type="EMBL" id="GIJ45310.1"/>
    </source>
</evidence>
<name>A0A8J4DNV9_9ACTN</name>
<keyword evidence="2" id="KW-0732">Signal</keyword>
<evidence type="ECO:0000313" key="4">
    <source>
        <dbReference type="Proteomes" id="UP000619260"/>
    </source>
</evidence>
<feature type="signal peptide" evidence="2">
    <location>
        <begin position="1"/>
        <end position="25"/>
    </location>
</feature>
<organism evidence="3 4">
    <name type="scientific">Virgisporangium aliadipatigenens</name>
    <dbReference type="NCBI Taxonomy" id="741659"/>
    <lineage>
        <taxon>Bacteria</taxon>
        <taxon>Bacillati</taxon>
        <taxon>Actinomycetota</taxon>
        <taxon>Actinomycetes</taxon>
        <taxon>Micromonosporales</taxon>
        <taxon>Micromonosporaceae</taxon>
        <taxon>Virgisporangium</taxon>
    </lineage>
</organism>
<protein>
    <recommendedName>
        <fullName evidence="5">Secreted protein</fullName>
    </recommendedName>
</protein>
<proteinExistence type="predicted"/>
<feature type="region of interest" description="Disordered" evidence="1">
    <location>
        <begin position="25"/>
        <end position="48"/>
    </location>
</feature>
<dbReference type="SUPFAM" id="SSF53474">
    <property type="entry name" value="alpha/beta-Hydrolases"/>
    <property type="match status" value="1"/>
</dbReference>
<evidence type="ECO:0000256" key="1">
    <source>
        <dbReference type="SAM" id="MobiDB-lite"/>
    </source>
</evidence>